<proteinExistence type="predicted"/>
<gene>
    <name evidence="2" type="ORF">PHMEG_00033282</name>
</gene>
<reference evidence="3" key="1">
    <citation type="submission" date="2017-03" db="EMBL/GenBank/DDBJ databases">
        <title>Phytopthora megakarya and P. palmivora, two closely related causual agents of cacao black pod achieved similar genome size and gene model numbers by different mechanisms.</title>
        <authorList>
            <person name="Ali S."/>
            <person name="Shao J."/>
            <person name="Larry D.J."/>
            <person name="Kronmiller B."/>
            <person name="Shen D."/>
            <person name="Strem M.D."/>
            <person name="Melnick R.L."/>
            <person name="Guiltinan M.J."/>
            <person name="Tyler B.M."/>
            <person name="Meinhardt L.W."/>
            <person name="Bailey B.A."/>
        </authorList>
    </citation>
    <scope>NUCLEOTIDE SEQUENCE [LARGE SCALE GENOMIC DNA]</scope>
    <source>
        <strain evidence="3">zdho120</strain>
    </source>
</reference>
<dbReference type="AlphaFoldDB" id="A0A225UU00"/>
<dbReference type="Proteomes" id="UP000198211">
    <property type="component" value="Unassembled WGS sequence"/>
</dbReference>
<dbReference type="EMBL" id="NBNE01011620">
    <property type="protein sequence ID" value="OWY96447.1"/>
    <property type="molecule type" value="Genomic_DNA"/>
</dbReference>
<dbReference type="OrthoDB" id="129372at2759"/>
<feature type="region of interest" description="Disordered" evidence="1">
    <location>
        <begin position="123"/>
        <end position="156"/>
    </location>
</feature>
<evidence type="ECO:0000313" key="3">
    <source>
        <dbReference type="Proteomes" id="UP000198211"/>
    </source>
</evidence>
<evidence type="ECO:0000313" key="2">
    <source>
        <dbReference type="EMBL" id="OWY96447.1"/>
    </source>
</evidence>
<comment type="caution">
    <text evidence="2">The sequence shown here is derived from an EMBL/GenBank/DDBJ whole genome shotgun (WGS) entry which is preliminary data.</text>
</comment>
<protein>
    <submittedName>
        <fullName evidence="2">Uncharacterized protein</fullName>
    </submittedName>
</protein>
<organism evidence="2 3">
    <name type="scientific">Phytophthora megakarya</name>
    <dbReference type="NCBI Taxonomy" id="4795"/>
    <lineage>
        <taxon>Eukaryota</taxon>
        <taxon>Sar</taxon>
        <taxon>Stramenopiles</taxon>
        <taxon>Oomycota</taxon>
        <taxon>Peronosporomycetes</taxon>
        <taxon>Peronosporales</taxon>
        <taxon>Peronosporaceae</taxon>
        <taxon>Phytophthora</taxon>
    </lineage>
</organism>
<evidence type="ECO:0000256" key="1">
    <source>
        <dbReference type="SAM" id="MobiDB-lite"/>
    </source>
</evidence>
<keyword evidence="3" id="KW-1185">Reference proteome</keyword>
<sequence length="223" mass="25653">MCLLRIEEHEDKWRLGLVNFVDAGDFLVLLEQYQPLDASLRSKYVFELTLWKSLNASMNKLKYRQGFCYRFDKVRSLKVLYGNLVGSIQIRQRMRTEPVVAPHPSNALIPESAGASISNNLTCGSSSHVSGDDELAATPQRDRDGDRLTPPQPHRHWTTSCRLLRLLQRPPQNVKHAWKMELGLLRSIANRTRKHYASSHHPEQPLFREQQGRGTCAEAYIRH</sequence>
<accession>A0A225UU00</accession>
<name>A0A225UU00_9STRA</name>